<feature type="chain" id="PRO_5018150947" evidence="2">
    <location>
        <begin position="22"/>
        <end position="456"/>
    </location>
</feature>
<dbReference type="SMART" id="SM00289">
    <property type="entry name" value="WR1"/>
    <property type="match status" value="3"/>
</dbReference>
<keyword evidence="2" id="KW-0732">Signal</keyword>
<dbReference type="Proteomes" id="UP000277928">
    <property type="component" value="Unassembled WGS sequence"/>
</dbReference>
<accession>A0A3P6TNT7</accession>
<dbReference type="EMBL" id="UYRX01000475">
    <property type="protein sequence ID" value="VDK82745.1"/>
    <property type="molecule type" value="Genomic_DNA"/>
</dbReference>
<gene>
    <name evidence="3" type="ORF">NLS_LOCUS5890</name>
</gene>
<reference evidence="3 4" key="1">
    <citation type="submission" date="2018-08" db="EMBL/GenBank/DDBJ databases">
        <authorList>
            <person name="Laetsch R D."/>
            <person name="Stevens L."/>
            <person name="Kumar S."/>
            <person name="Blaxter L. M."/>
        </authorList>
    </citation>
    <scope>NUCLEOTIDE SEQUENCE [LARGE SCALE GENOMIC DNA]</scope>
</reference>
<name>A0A3P6TNT7_LITSI</name>
<feature type="region of interest" description="Disordered" evidence="1">
    <location>
        <begin position="325"/>
        <end position="344"/>
    </location>
</feature>
<dbReference type="AlphaFoldDB" id="A0A3P6TNT7"/>
<protein>
    <submittedName>
        <fullName evidence="3">Uncharacterized protein</fullName>
    </submittedName>
</protein>
<dbReference type="Pfam" id="PF14625">
    <property type="entry name" value="Lustrin_cystein"/>
    <property type="match status" value="1"/>
</dbReference>
<dbReference type="OMA" id="GYSCYFS"/>
<evidence type="ECO:0000256" key="2">
    <source>
        <dbReference type="SAM" id="SignalP"/>
    </source>
</evidence>
<keyword evidence="4" id="KW-1185">Reference proteome</keyword>
<dbReference type="InterPro" id="IPR006150">
    <property type="entry name" value="Cys_repeat_1"/>
</dbReference>
<sequence>MHRKLISELTLFNVIVCLVHSKEYGKLYCPNSQLPEMDNNGAAKQCLPGHEELCGPGYSCYFSGTNYQCCPSDEEINLNSILECPPPSITILTDAGLPLICTPGLHNCPQSSMQCLNVGKHSICCEELSSIIEQSQEVHAAKELNLLDETAQPIALSNELFNVPTLECPEPAFTILDSNGDPVSCNEEDCTHQAGRFCYKQLNIPICCEGERATDDDTLIKKITHENNEKEGRIGWSILKYEPLRTAQRQLKHNSNHLGVDGSNVDKAQILDGSASEIMSPLITDGLDRNSGGNQISNKNSQQSVISANAEALQTITTTTPITANTVTTNTTTPTSPSTTTTTTTTATAAITSTEIQLFGGLNEKIKHQSLPALAEDPQEDKIGTIRYKPHNAGGYAVSRVFTPEVHRAPDNLRALAREYLLEHIRRGWPYSDEFYSTQSESQPDQDDQIIFHRRT</sequence>
<feature type="region of interest" description="Disordered" evidence="1">
    <location>
        <begin position="436"/>
        <end position="456"/>
    </location>
</feature>
<evidence type="ECO:0000256" key="1">
    <source>
        <dbReference type="SAM" id="MobiDB-lite"/>
    </source>
</evidence>
<organism evidence="3 4">
    <name type="scientific">Litomosoides sigmodontis</name>
    <name type="common">Filarial nematode worm</name>
    <dbReference type="NCBI Taxonomy" id="42156"/>
    <lineage>
        <taxon>Eukaryota</taxon>
        <taxon>Metazoa</taxon>
        <taxon>Ecdysozoa</taxon>
        <taxon>Nematoda</taxon>
        <taxon>Chromadorea</taxon>
        <taxon>Rhabditida</taxon>
        <taxon>Spirurina</taxon>
        <taxon>Spiruromorpha</taxon>
        <taxon>Filarioidea</taxon>
        <taxon>Onchocercidae</taxon>
        <taxon>Litomosoides</taxon>
    </lineage>
</organism>
<dbReference type="STRING" id="42156.A0A3P6TNT7"/>
<evidence type="ECO:0000313" key="3">
    <source>
        <dbReference type="EMBL" id="VDK82745.1"/>
    </source>
</evidence>
<evidence type="ECO:0000313" key="4">
    <source>
        <dbReference type="Proteomes" id="UP000277928"/>
    </source>
</evidence>
<dbReference type="InterPro" id="IPR028150">
    <property type="entry name" value="Lustrin_cystein"/>
</dbReference>
<proteinExistence type="predicted"/>
<feature type="signal peptide" evidence="2">
    <location>
        <begin position="1"/>
        <end position="21"/>
    </location>
</feature>
<dbReference type="OrthoDB" id="5837254at2759"/>